<dbReference type="PANTHER" id="PTHR33295:SF18">
    <property type="entry name" value="AAA+ ATPASE DOMAIN-CONTAINING PROTEIN"/>
    <property type="match status" value="1"/>
</dbReference>
<dbReference type="Pfam" id="PF13173">
    <property type="entry name" value="AAA_14"/>
    <property type="match status" value="1"/>
</dbReference>
<accession>A0A1F4UDD4</accession>
<dbReference type="Pfam" id="PF13635">
    <property type="entry name" value="DUF4143"/>
    <property type="match status" value="1"/>
</dbReference>
<dbReference type="Gene3D" id="3.40.50.300">
    <property type="entry name" value="P-loop containing nucleotide triphosphate hydrolases"/>
    <property type="match status" value="1"/>
</dbReference>
<feature type="domain" description="DUF4143" evidence="2">
    <location>
        <begin position="223"/>
        <end position="376"/>
    </location>
</feature>
<dbReference type="InterPro" id="IPR025420">
    <property type="entry name" value="DUF4143"/>
</dbReference>
<organism evidence="3 4">
    <name type="scientific">candidate division WOR-3 bacterium RBG_13_43_14</name>
    <dbReference type="NCBI Taxonomy" id="1802590"/>
    <lineage>
        <taxon>Bacteria</taxon>
        <taxon>Bacteria division WOR-3</taxon>
    </lineage>
</organism>
<name>A0A1F4UDD4_UNCW3</name>
<dbReference type="InterPro" id="IPR041682">
    <property type="entry name" value="AAA_14"/>
</dbReference>
<proteinExistence type="predicted"/>
<gene>
    <name evidence="3" type="ORF">A2Y85_02215</name>
</gene>
<reference evidence="3 4" key="1">
    <citation type="journal article" date="2016" name="Nat. Commun.">
        <title>Thousands of microbial genomes shed light on interconnected biogeochemical processes in an aquifer system.</title>
        <authorList>
            <person name="Anantharaman K."/>
            <person name="Brown C.T."/>
            <person name="Hug L.A."/>
            <person name="Sharon I."/>
            <person name="Castelle C.J."/>
            <person name="Probst A.J."/>
            <person name="Thomas B.C."/>
            <person name="Singh A."/>
            <person name="Wilkins M.J."/>
            <person name="Karaoz U."/>
            <person name="Brodie E.L."/>
            <person name="Williams K.H."/>
            <person name="Hubbard S.S."/>
            <person name="Banfield J.F."/>
        </authorList>
    </citation>
    <scope>NUCLEOTIDE SEQUENCE [LARGE SCALE GENOMIC DNA]</scope>
</reference>
<evidence type="ECO:0008006" key="5">
    <source>
        <dbReference type="Google" id="ProtNLM"/>
    </source>
</evidence>
<dbReference type="PANTHER" id="PTHR33295">
    <property type="entry name" value="ATPASE"/>
    <property type="match status" value="1"/>
</dbReference>
<evidence type="ECO:0000259" key="2">
    <source>
        <dbReference type="Pfam" id="PF13635"/>
    </source>
</evidence>
<evidence type="ECO:0000259" key="1">
    <source>
        <dbReference type="Pfam" id="PF13173"/>
    </source>
</evidence>
<sequence>MDIAKSLNILHRDIVKKLNPWLKRDEIIVILGARQVGKSSLLQYLQRALEKARKQTFFLDLEDIELRKSLLTARKVISYLKALGWNAKHRAFLFLDEIHYMENFPSILKYLHDHHPGLKSIVTGSSSLKLRSKMGDPLTGRKAVFTLFPLSFMEYLNFSGKRELHDAIGRISPRLVPEPLLSQVNAAYEEYVIFGGYPKVALTPAHEMKVSVLKEIQATYIDREIRSFVADEHLNRFGALIEFLAVQNGGLVKILEIAKEMGMARDTVSRYLTILEETFIIKMLKPFAPTRSKEITRMPKLYFTDVGFLNYTLKNFQALALHVNAGALIESTVYCSLCRNLRDTEEVRFWRTKSKDEIDFILRREKDIVPIEIKWSEHPQVPKSLRKFLKNLKSRSKTAYVLTKKHYAEEPVNGQIIKYVPAWAVEFALWQR</sequence>
<evidence type="ECO:0000313" key="4">
    <source>
        <dbReference type="Proteomes" id="UP000177025"/>
    </source>
</evidence>
<dbReference type="AlphaFoldDB" id="A0A1F4UDD4"/>
<protein>
    <recommendedName>
        <fullName evidence="5">AAA+ ATPase domain-containing protein</fullName>
    </recommendedName>
</protein>
<dbReference type="SUPFAM" id="SSF52540">
    <property type="entry name" value="P-loop containing nucleoside triphosphate hydrolases"/>
    <property type="match status" value="1"/>
</dbReference>
<dbReference type="Proteomes" id="UP000177025">
    <property type="component" value="Unassembled WGS sequence"/>
</dbReference>
<feature type="domain" description="AAA" evidence="1">
    <location>
        <begin position="25"/>
        <end position="156"/>
    </location>
</feature>
<evidence type="ECO:0000313" key="3">
    <source>
        <dbReference type="EMBL" id="OGC42958.1"/>
    </source>
</evidence>
<dbReference type="InterPro" id="IPR027417">
    <property type="entry name" value="P-loop_NTPase"/>
</dbReference>
<comment type="caution">
    <text evidence="3">The sequence shown here is derived from an EMBL/GenBank/DDBJ whole genome shotgun (WGS) entry which is preliminary data.</text>
</comment>
<dbReference type="EMBL" id="MEUM01000043">
    <property type="protein sequence ID" value="OGC42958.1"/>
    <property type="molecule type" value="Genomic_DNA"/>
</dbReference>